<evidence type="ECO:0000256" key="12">
    <source>
        <dbReference type="ARBA" id="ARBA00022801"/>
    </source>
</evidence>
<evidence type="ECO:0000256" key="2">
    <source>
        <dbReference type="ARBA" id="ARBA00004574"/>
    </source>
</evidence>
<keyword evidence="9" id="KW-0547">Nucleotide-binding</keyword>
<evidence type="ECO:0000256" key="7">
    <source>
        <dbReference type="ARBA" id="ARBA00022553"/>
    </source>
</evidence>
<feature type="compositionally biased region" description="Basic and acidic residues" evidence="25">
    <location>
        <begin position="583"/>
        <end position="595"/>
    </location>
</feature>
<keyword evidence="30" id="KW-1185">Reference proteome</keyword>
<feature type="domain" description="Helicase ATP-binding" evidence="26">
    <location>
        <begin position="1206"/>
        <end position="1389"/>
    </location>
</feature>
<feature type="compositionally biased region" description="Low complexity" evidence="25">
    <location>
        <begin position="1012"/>
        <end position="1021"/>
    </location>
</feature>
<sequence length="2076" mass="234322">MTADMCSASKLTVLVTKLHEYLALSEEDCHVPPVPEISHGTINQDPVESHTVDQIIQKPGSLNETVKPASYRSKRKPSIVTKHTGLDESDASDERGDEDAISNNGLDSVFDVNSLPKGTVVVKPEPVGNEVKDDFRGPEFRCKGAAKFKTDFSRKRGGQHLQIVSCTACGQQVNHFQKDSFYQHPVLKVLICKPCFKYYMSDDISKDVDGMDEQCRWCAEGGNLICCDFCSNAFCKKCILRNLGRKELSGIMDEESKWYCYICSPEPLLDLVIACDAVLQNHEHLWHQQRKRAKAEHDKTGQDENAHKLLKKDKTTLIGKEHTLDSPVVFNSLRIPKELAKKGKKLVETTTALNNTFVKFIQQDSEDQGTNIVRLRHLKAFRSVLADLKTAHAVLEEALEQELKDMLQNGGENDCDIRLSQQGQDGEMFSDVPSTHVENQHNVKNSADDGRDSVEEYTAPKDVEMEESPSPLHKVQKLTGGIEAKTKKDNDNDTEGEVGSSSGRNSLGEIVIASHTVADEIFGMPHCIADSSGGTERSEYSPARARKTSSSKSLDSRKSPIMVTRKLVVKLTPMPLKQSLGFRSKEAQEENKDAEDKEEEKEDWAVGESEESVMLDDDQENRRSPRVKTTPLRRQADRKGKLSCSHNTKSDPLHDDSAKAETSRTMDEQSQKGKGVCSRMEDSDSDEVPAILLQTAAMTPSSGESESEGEDSPKSIKKKCLFGLKKIASQSPEKVVIAQRIKARPSERSCKKVLTRKAIQKSRRNGSNSSSDDSDLEREITNLSKIRAKKLRGDEDKKVEKLDAEDGEGQMCINKVTKENRKSTVKPLKRLLKEKRTEEQSSSSFTEEGQDVDSGDDSDDQKIKPITEKMTVLGASSFQQSSGEEGEMKPGPISADDDDDDPENRIAKKMLLAQIKANYSSGEDSSADEESEEEDKKKVKARNESKDEEEDEDLTWDSDISVKKTHRQHHLLRHKLSPCNGQPEGETATTKPKELVNGVTKKTGQHETLPLSTSSDDSAASDFEESGISVLLSDSEEGGNVCMSSKSSKKTAEENELRCQQKKWRHSAQESSSRGETSSNDEGEDKGEDDDENDPKGTPKGRKKIRNIIKDDHLRLETQNALKEEEARRKRITEREHLRENLREVIVVEDTSPVSCVITTKLVLEEIEETKEPLIQVHRNLVTKLKPHQVDGVQFMWECCCESLKKIEKSPGSGCILAHCMGLGKTLQVVAFLHTMLLCEKLKFKTALVVCPLNTALNWLNEFAKWQKGMKCVETLQVYELSTVKLAQLRIYILEQWHRVGGVMIIGYEMYRNLTQGRNINGTSFRKTLVEPGPDFVICDEGHILRNEASAISKAMSSIKTRRRVVLTGTPMQNNLNEYHCMVNFIKENLLGSITEFRNRFINPIQNGQSADSTPSDVRLMKKRAHILYEMLAGCVQRKDYSALTKFLPPKHEYVLAVRVTPIQVKLYRYYLEHFTGECNAGGRGRSGTKLFQDFQMLSRIWTHPWCLQLDYLKKENKGYFDEDILVESSPSEKEEMSMSSEDENEKGEKTRGKKLTSNNPDRDDSEVRKKWRSSSRGRNKERRKGASRADDVRVTSSSGAGSISPDWYKDFVTEEDAAVLQHSGKMVLLFEILSMAEEVGDKVLVFSQSLISLDLIEGFLAMADNAKKERKPSPYKGEGSWIRNLDYYRLDGSTNALTRNKWAERFNDNKRLRGRLFLISTRAGSLGINLVAANRVVVFDASWNPSYDIQSIFRVYRFGQLKTVFVYRFLAQGTMEEKIYDRQVTKQSLSFRVVDQQQIERHFTMNELTELYNFEPDLLDDPISEKRRKRATPMLPKDTFLAKLLHSFKDQIVGYHEHDSLLDHKEEEALSEEDRKAAWAELEAEKGLSLHVNKPSHSTISPGATQKHWIPQSIQQMEKLIKQGREKVRDATKALSTLERLTLQEHIQLVRKENPTMSKEQVYALALRRHHCTELELNRRKVNYQDVLSKQQMLIEHVQKVLNDTKVRKQQISIANQTSHMNQLATQKSTVVTCGTGQVKNLRLYQQLGGLAQALPRVRSPTTLMSGKPGPSTGN</sequence>
<keyword evidence="14" id="KW-0862">Zinc</keyword>
<feature type="region of interest" description="Disordered" evidence="25">
    <location>
        <begin position="1529"/>
        <end position="1601"/>
    </location>
</feature>
<feature type="region of interest" description="Disordered" evidence="25">
    <location>
        <begin position="528"/>
        <end position="716"/>
    </location>
</feature>
<dbReference type="GO" id="GO:0003677">
    <property type="term" value="F:DNA binding"/>
    <property type="evidence" value="ECO:0007669"/>
    <property type="project" value="UniProtKB-KW"/>
</dbReference>
<dbReference type="InterPro" id="IPR014001">
    <property type="entry name" value="Helicase_ATP-bd"/>
</dbReference>
<evidence type="ECO:0000256" key="20">
    <source>
        <dbReference type="ARBA" id="ARBA00023242"/>
    </source>
</evidence>
<dbReference type="Gene3D" id="3.30.40.10">
    <property type="entry name" value="Zinc/RING finger domain, C3HC4 (zinc finger)"/>
    <property type="match status" value="1"/>
</dbReference>
<keyword evidence="5" id="KW-0158">Chromosome</keyword>
<keyword evidence="7" id="KW-0597">Phosphoprotein</keyword>
<evidence type="ECO:0000256" key="1">
    <source>
        <dbReference type="ARBA" id="ARBA00004123"/>
    </source>
</evidence>
<evidence type="ECO:0000256" key="14">
    <source>
        <dbReference type="ARBA" id="ARBA00022833"/>
    </source>
</evidence>
<dbReference type="SUPFAM" id="SSF52540">
    <property type="entry name" value="P-loop containing nucleoside triphosphate hydrolases"/>
    <property type="match status" value="2"/>
</dbReference>
<feature type="region of interest" description="Disordered" evidence="25">
    <location>
        <begin position="461"/>
        <end position="505"/>
    </location>
</feature>
<keyword evidence="24" id="KW-0175">Coiled coil</keyword>
<dbReference type="Pfam" id="PF00176">
    <property type="entry name" value="SNF2-rel_dom"/>
    <property type="match status" value="1"/>
</dbReference>
<dbReference type="PANTHER" id="PTHR45797">
    <property type="entry name" value="RAD54-LIKE"/>
    <property type="match status" value="1"/>
</dbReference>
<comment type="similarity">
    <text evidence="3">Belongs to the SNF2/RAD54 helicase family.</text>
</comment>
<reference evidence="29" key="1">
    <citation type="journal article" date="2023" name="Science">
        <title>Genome structures resolve the early diversification of teleost fishes.</title>
        <authorList>
            <person name="Parey E."/>
            <person name="Louis A."/>
            <person name="Montfort J."/>
            <person name="Bouchez O."/>
            <person name="Roques C."/>
            <person name="Iampietro C."/>
            <person name="Lluch J."/>
            <person name="Castinel A."/>
            <person name="Donnadieu C."/>
            <person name="Desvignes T."/>
            <person name="Floi Bucao C."/>
            <person name="Jouanno E."/>
            <person name="Wen M."/>
            <person name="Mejri S."/>
            <person name="Dirks R."/>
            <person name="Jansen H."/>
            <person name="Henkel C."/>
            <person name="Chen W.J."/>
            <person name="Zahm M."/>
            <person name="Cabau C."/>
            <person name="Klopp C."/>
            <person name="Thompson A.W."/>
            <person name="Robinson-Rechavi M."/>
            <person name="Braasch I."/>
            <person name="Lecointre G."/>
            <person name="Bobe J."/>
            <person name="Postlethwait J.H."/>
            <person name="Berthelot C."/>
            <person name="Roest Crollius H."/>
            <person name="Guiguen Y."/>
        </authorList>
    </citation>
    <scope>NUCLEOTIDE SEQUENCE</scope>
    <source>
        <strain evidence="29">NC1722</strain>
    </source>
</reference>
<organism evidence="29 30">
    <name type="scientific">Aldrovandia affinis</name>
    <dbReference type="NCBI Taxonomy" id="143900"/>
    <lineage>
        <taxon>Eukaryota</taxon>
        <taxon>Metazoa</taxon>
        <taxon>Chordata</taxon>
        <taxon>Craniata</taxon>
        <taxon>Vertebrata</taxon>
        <taxon>Euteleostomi</taxon>
        <taxon>Actinopterygii</taxon>
        <taxon>Neopterygii</taxon>
        <taxon>Teleostei</taxon>
        <taxon>Notacanthiformes</taxon>
        <taxon>Halosauridae</taxon>
        <taxon>Aldrovandia</taxon>
    </lineage>
</organism>
<evidence type="ECO:0000256" key="5">
    <source>
        <dbReference type="ARBA" id="ARBA00022454"/>
    </source>
</evidence>
<dbReference type="GO" id="GO:0045944">
    <property type="term" value="P:positive regulation of transcription by RNA polymerase II"/>
    <property type="evidence" value="ECO:0007669"/>
    <property type="project" value="UniProtKB-ARBA"/>
</dbReference>
<dbReference type="PROSITE" id="PS51192">
    <property type="entry name" value="HELICASE_ATP_BIND_1"/>
    <property type="match status" value="1"/>
</dbReference>
<keyword evidence="20" id="KW-0539">Nucleus</keyword>
<dbReference type="SMART" id="SM00490">
    <property type="entry name" value="HELICc"/>
    <property type="match status" value="1"/>
</dbReference>
<feature type="compositionally biased region" description="Acidic residues" evidence="25">
    <location>
        <begin position="946"/>
        <end position="956"/>
    </location>
</feature>
<dbReference type="FunFam" id="3.40.50.10810:FF:000011">
    <property type="entry name" value="Transcriptional regulator ATRX homolog"/>
    <property type="match status" value="1"/>
</dbReference>
<evidence type="ECO:0000256" key="17">
    <source>
        <dbReference type="ARBA" id="ARBA00022895"/>
    </source>
</evidence>
<keyword evidence="8" id="KW-0479">Metal-binding</keyword>
<dbReference type="InterPro" id="IPR044574">
    <property type="entry name" value="ARIP4-like"/>
</dbReference>
<dbReference type="Pfam" id="PF00271">
    <property type="entry name" value="Helicase_C"/>
    <property type="match status" value="1"/>
</dbReference>
<dbReference type="SMART" id="SM00487">
    <property type="entry name" value="DEXDc"/>
    <property type="match status" value="1"/>
</dbReference>
<evidence type="ECO:0000256" key="3">
    <source>
        <dbReference type="ARBA" id="ARBA00007025"/>
    </source>
</evidence>
<dbReference type="InterPro" id="IPR013083">
    <property type="entry name" value="Znf_RING/FYVE/PHD"/>
</dbReference>
<feature type="region of interest" description="Disordered" evidence="25">
    <location>
        <begin position="65"/>
        <end position="103"/>
    </location>
</feature>
<dbReference type="PANTHER" id="PTHR45797:SF3">
    <property type="entry name" value="TRANSCRIPTIONAL REGULATOR ATRX HOMOLOG"/>
    <property type="match status" value="1"/>
</dbReference>
<feature type="compositionally biased region" description="Basic and acidic residues" evidence="25">
    <location>
        <begin position="934"/>
        <end position="945"/>
    </location>
</feature>
<accession>A0AAD7SNK8</accession>
<evidence type="ECO:0000256" key="23">
    <source>
        <dbReference type="ARBA" id="ARBA00047995"/>
    </source>
</evidence>
<proteinExistence type="inferred from homology"/>
<dbReference type="InterPro" id="IPR001650">
    <property type="entry name" value="Helicase_C-like"/>
</dbReference>
<dbReference type="Gene3D" id="3.40.50.300">
    <property type="entry name" value="P-loop containing nucleotide triphosphate hydrolases"/>
    <property type="match status" value="1"/>
</dbReference>
<keyword evidence="12" id="KW-0378">Hydrolase</keyword>
<dbReference type="InterPro" id="IPR038718">
    <property type="entry name" value="SNF2-like_sf"/>
</dbReference>
<evidence type="ECO:0000313" key="30">
    <source>
        <dbReference type="Proteomes" id="UP001221898"/>
    </source>
</evidence>
<dbReference type="InterPro" id="IPR058901">
    <property type="entry name" value="ATRX_C"/>
</dbReference>
<dbReference type="GO" id="GO:0005524">
    <property type="term" value="F:ATP binding"/>
    <property type="evidence" value="ECO:0007669"/>
    <property type="project" value="UniProtKB-KW"/>
</dbReference>
<evidence type="ECO:0000313" key="29">
    <source>
        <dbReference type="EMBL" id="KAJ8405745.1"/>
    </source>
</evidence>
<evidence type="ECO:0000256" key="24">
    <source>
        <dbReference type="SAM" id="Coils"/>
    </source>
</evidence>
<feature type="compositionally biased region" description="Basic and acidic residues" evidence="25">
    <location>
        <begin position="791"/>
        <end position="804"/>
    </location>
</feature>
<name>A0AAD7SNK8_9TELE</name>
<feature type="compositionally biased region" description="Basic residues" evidence="25">
    <location>
        <begin position="823"/>
        <end position="833"/>
    </location>
</feature>
<dbReference type="SUPFAM" id="SSF57903">
    <property type="entry name" value="FYVE/PHD zinc finger"/>
    <property type="match status" value="1"/>
</dbReference>
<dbReference type="GO" id="GO:0003678">
    <property type="term" value="F:DNA helicase activity"/>
    <property type="evidence" value="ECO:0007669"/>
    <property type="project" value="UniProtKB-EC"/>
</dbReference>
<dbReference type="PROSITE" id="PS51533">
    <property type="entry name" value="ADD"/>
    <property type="match status" value="1"/>
</dbReference>
<evidence type="ECO:0000256" key="10">
    <source>
        <dbReference type="ARBA" id="ARBA00022763"/>
    </source>
</evidence>
<dbReference type="InterPro" id="IPR025766">
    <property type="entry name" value="ADD"/>
</dbReference>
<feature type="compositionally biased region" description="Basic residues" evidence="25">
    <location>
        <begin position="751"/>
        <end position="764"/>
    </location>
</feature>
<feature type="compositionally biased region" description="Basic residues" evidence="25">
    <location>
        <begin position="1570"/>
        <end position="1587"/>
    </location>
</feature>
<dbReference type="InterPro" id="IPR011011">
    <property type="entry name" value="Znf_FYVE_PHD"/>
</dbReference>
<feature type="compositionally biased region" description="Basic residues" evidence="25">
    <location>
        <begin position="963"/>
        <end position="976"/>
    </location>
</feature>
<keyword evidence="11" id="KW-0863">Zinc-finger</keyword>
<evidence type="ECO:0000256" key="18">
    <source>
        <dbReference type="ARBA" id="ARBA00023125"/>
    </source>
</evidence>
<protein>
    <recommendedName>
        <fullName evidence="4">DNA helicase</fullName>
        <ecNumber evidence="4">3.6.4.12</ecNumber>
    </recommendedName>
    <alternativeName>
        <fullName evidence="21">ATP-dependent helicase ATRX</fullName>
    </alternativeName>
    <alternativeName>
        <fullName evidence="22">X-linked nuclear protein</fullName>
    </alternativeName>
</protein>
<dbReference type="GO" id="GO:0000781">
    <property type="term" value="C:chromosome, telomeric region"/>
    <property type="evidence" value="ECO:0007669"/>
    <property type="project" value="UniProtKB-SubCell"/>
</dbReference>
<feature type="region of interest" description="Disordered" evidence="25">
    <location>
        <begin position="740"/>
        <end position="778"/>
    </location>
</feature>
<dbReference type="EC" id="3.6.4.12" evidence="4"/>
<dbReference type="GO" id="GO:0016604">
    <property type="term" value="C:nuclear body"/>
    <property type="evidence" value="ECO:0007669"/>
    <property type="project" value="UniProtKB-ARBA"/>
</dbReference>
<keyword evidence="10" id="KW-0227">DNA damage</keyword>
<evidence type="ECO:0000256" key="9">
    <source>
        <dbReference type="ARBA" id="ARBA00022741"/>
    </source>
</evidence>
<dbReference type="CDD" id="cd18793">
    <property type="entry name" value="SF2_C_SNF"/>
    <property type="match status" value="1"/>
</dbReference>
<evidence type="ECO:0000256" key="25">
    <source>
        <dbReference type="SAM" id="MobiDB-lite"/>
    </source>
</evidence>
<dbReference type="InterPro" id="IPR027417">
    <property type="entry name" value="P-loop_NTPase"/>
</dbReference>
<evidence type="ECO:0000256" key="8">
    <source>
        <dbReference type="ARBA" id="ARBA00022723"/>
    </source>
</evidence>
<keyword evidence="18" id="KW-0238">DNA-binding</keyword>
<feature type="compositionally biased region" description="Polar residues" evidence="25">
    <location>
        <begin position="1069"/>
        <end position="1078"/>
    </location>
</feature>
<comment type="caution">
    <text evidence="29">The sequence shown here is derived from an EMBL/GenBank/DDBJ whole genome shotgun (WGS) entry which is preliminary data.</text>
</comment>
<feature type="coiled-coil region" evidence="24">
    <location>
        <begin position="1915"/>
        <end position="1942"/>
    </location>
</feature>
<evidence type="ECO:0000259" key="26">
    <source>
        <dbReference type="PROSITE" id="PS51192"/>
    </source>
</evidence>
<dbReference type="FunFam" id="3.40.50.300:FF:000377">
    <property type="entry name" value="transcriptional regulator ATRX isoform X1"/>
    <property type="match status" value="1"/>
</dbReference>
<evidence type="ECO:0000259" key="28">
    <source>
        <dbReference type="PROSITE" id="PS51533"/>
    </source>
</evidence>
<feature type="compositionally biased region" description="Acidic residues" evidence="25">
    <location>
        <begin position="87"/>
        <end position="100"/>
    </location>
</feature>
<evidence type="ECO:0000256" key="15">
    <source>
        <dbReference type="ARBA" id="ARBA00022840"/>
    </source>
</evidence>
<evidence type="ECO:0000256" key="16">
    <source>
        <dbReference type="ARBA" id="ARBA00022843"/>
    </source>
</evidence>
<dbReference type="Pfam" id="PF17981">
    <property type="entry name" value="ADD_ATRX"/>
    <property type="match status" value="1"/>
</dbReference>
<dbReference type="InterPro" id="IPR041430">
    <property type="entry name" value="ADD_ATRX"/>
</dbReference>
<comment type="catalytic activity">
    <reaction evidence="23">
        <text>ATP + H2O = ADP + phosphate + H(+)</text>
        <dbReference type="Rhea" id="RHEA:13065"/>
        <dbReference type="ChEBI" id="CHEBI:15377"/>
        <dbReference type="ChEBI" id="CHEBI:15378"/>
        <dbReference type="ChEBI" id="CHEBI:30616"/>
        <dbReference type="ChEBI" id="CHEBI:43474"/>
        <dbReference type="ChEBI" id="CHEBI:456216"/>
        <dbReference type="EC" id="3.6.4.12"/>
    </reaction>
</comment>
<dbReference type="Gene3D" id="3.40.50.10810">
    <property type="entry name" value="Tandem AAA-ATPase domain"/>
    <property type="match status" value="1"/>
</dbReference>
<keyword evidence="16" id="KW-0832">Ubl conjugation</keyword>
<keyword evidence="17" id="KW-0779">Telomere</keyword>
<feature type="compositionally biased region" description="Acidic residues" evidence="25">
    <location>
        <begin position="848"/>
        <end position="859"/>
    </location>
</feature>
<evidence type="ECO:0000256" key="19">
    <source>
        <dbReference type="ARBA" id="ARBA00023204"/>
    </source>
</evidence>
<dbReference type="InterPro" id="IPR000330">
    <property type="entry name" value="SNF2_N"/>
</dbReference>
<feature type="region of interest" description="Disordered" evidence="25">
    <location>
        <begin position="791"/>
        <end position="1107"/>
    </location>
</feature>
<feature type="compositionally biased region" description="Basic and acidic residues" evidence="25">
    <location>
        <begin position="1050"/>
        <end position="1059"/>
    </location>
</feature>
<dbReference type="PROSITE" id="PS51194">
    <property type="entry name" value="HELICASE_CTER"/>
    <property type="match status" value="1"/>
</dbReference>
<evidence type="ECO:0000256" key="13">
    <source>
        <dbReference type="ARBA" id="ARBA00022806"/>
    </source>
</evidence>
<evidence type="ECO:0000256" key="22">
    <source>
        <dbReference type="ARBA" id="ARBA00043074"/>
    </source>
</evidence>
<dbReference type="CDD" id="cd11726">
    <property type="entry name" value="ADDz_ATRX"/>
    <property type="match status" value="1"/>
</dbReference>
<feature type="compositionally biased region" description="Acidic residues" evidence="25">
    <location>
        <begin position="1079"/>
        <end position="1093"/>
    </location>
</feature>
<dbReference type="Proteomes" id="UP001221898">
    <property type="component" value="Unassembled WGS sequence"/>
</dbReference>
<comment type="subcellular location">
    <subcellularLocation>
        <location evidence="2">Chromosome</location>
        <location evidence="2">Telomere</location>
    </subcellularLocation>
    <subcellularLocation>
        <location evidence="1">Nucleus</location>
    </subcellularLocation>
</comment>
<keyword evidence="15" id="KW-0067">ATP-binding</keyword>
<feature type="domain" description="PHD-type" evidence="28">
    <location>
        <begin position="154"/>
        <end position="291"/>
    </location>
</feature>
<keyword evidence="19" id="KW-0234">DNA repair</keyword>
<evidence type="ECO:0000259" key="27">
    <source>
        <dbReference type="PROSITE" id="PS51194"/>
    </source>
</evidence>
<evidence type="ECO:0000256" key="6">
    <source>
        <dbReference type="ARBA" id="ARBA00022499"/>
    </source>
</evidence>
<dbReference type="Pfam" id="PF26143">
    <property type="entry name" value="ATRX_C"/>
    <property type="match status" value="1"/>
</dbReference>
<keyword evidence="13" id="KW-0347">Helicase</keyword>
<evidence type="ECO:0000256" key="11">
    <source>
        <dbReference type="ARBA" id="ARBA00022771"/>
    </source>
</evidence>
<dbReference type="EMBL" id="JAINUG010000046">
    <property type="protein sequence ID" value="KAJ8405745.1"/>
    <property type="molecule type" value="Genomic_DNA"/>
</dbReference>
<feature type="compositionally biased region" description="Acidic residues" evidence="25">
    <location>
        <begin position="608"/>
        <end position="619"/>
    </location>
</feature>
<evidence type="ECO:0000256" key="21">
    <source>
        <dbReference type="ARBA" id="ARBA00031106"/>
    </source>
</evidence>
<dbReference type="GO" id="GO:0140719">
    <property type="term" value="P:constitutive heterochromatin formation"/>
    <property type="evidence" value="ECO:0007669"/>
    <property type="project" value="UniProtKB-ARBA"/>
</dbReference>
<dbReference type="InterPro" id="IPR049730">
    <property type="entry name" value="SNF2/RAD54-like_C"/>
</dbReference>
<feature type="domain" description="Helicase C-terminal" evidence="27">
    <location>
        <begin position="1632"/>
        <end position="1810"/>
    </location>
</feature>
<dbReference type="GO" id="GO:0016887">
    <property type="term" value="F:ATP hydrolysis activity"/>
    <property type="evidence" value="ECO:0007669"/>
    <property type="project" value="InterPro"/>
</dbReference>
<dbReference type="GO" id="GO:0008270">
    <property type="term" value="F:zinc ion binding"/>
    <property type="evidence" value="ECO:0007669"/>
    <property type="project" value="UniProtKB-KW"/>
</dbReference>
<feature type="compositionally biased region" description="Basic and acidic residues" evidence="25">
    <location>
        <begin position="648"/>
        <end position="671"/>
    </location>
</feature>
<dbReference type="GO" id="GO:0006281">
    <property type="term" value="P:DNA repair"/>
    <property type="evidence" value="ECO:0007669"/>
    <property type="project" value="UniProtKB-KW"/>
</dbReference>
<keyword evidence="6" id="KW-1017">Isopeptide bond</keyword>
<gene>
    <name evidence="29" type="ORF">AAFF_G00311820</name>
</gene>
<evidence type="ECO:0000256" key="4">
    <source>
        <dbReference type="ARBA" id="ARBA00012551"/>
    </source>
</evidence>